<evidence type="ECO:0000313" key="2">
    <source>
        <dbReference type="Proteomes" id="UP000256486"/>
    </source>
</evidence>
<sequence length="184" mass="20450">MRKAKLELAEFISSLAAAEIGAWQSWILSQGYAHIVAQPDLFATRSAEIQQGFKSHLASFGSARASAAQGAIRGALERMPTRRTTFPSQLAYAIAGALERTNKDLAQVLREFGFDMGPEDGQPSWFAQDDDGNVSRNSDNLSANHDFRNNYLRLSDLRGREQETRDAIFVDVARQRGTQIWNNS</sequence>
<comment type="caution">
    <text evidence="1">The sequence shown here is derived from an EMBL/GenBank/DDBJ whole genome shotgun (WGS) entry which is preliminary data.</text>
</comment>
<reference evidence="1 2" key="1">
    <citation type="submission" date="2017-04" db="EMBL/GenBank/DDBJ databases">
        <title>Comparative genome analysis of Subtercola boreus.</title>
        <authorList>
            <person name="Cho Y.-J."/>
            <person name="Cho A."/>
            <person name="Kim O.-S."/>
            <person name="Lee J.-I."/>
        </authorList>
    </citation>
    <scope>NUCLEOTIDE SEQUENCE [LARGE SCALE GENOMIC DNA]</scope>
    <source>
        <strain evidence="1 2">K300</strain>
    </source>
</reference>
<dbReference type="Proteomes" id="UP000256486">
    <property type="component" value="Unassembled WGS sequence"/>
</dbReference>
<accession>A0A3E0VH21</accession>
<name>A0A3E0VH21_9MICO</name>
<protein>
    <submittedName>
        <fullName evidence="1">Uncharacterized protein</fullName>
    </submittedName>
</protein>
<evidence type="ECO:0000313" key="1">
    <source>
        <dbReference type="EMBL" id="RFA09031.1"/>
    </source>
</evidence>
<gene>
    <name evidence="1" type="ORF">B7R54_07185</name>
</gene>
<keyword evidence="2" id="KW-1185">Reference proteome</keyword>
<dbReference type="AlphaFoldDB" id="A0A3E0VH21"/>
<organism evidence="1 2">
    <name type="scientific">Subtercola boreus</name>
    <dbReference type="NCBI Taxonomy" id="120213"/>
    <lineage>
        <taxon>Bacteria</taxon>
        <taxon>Bacillati</taxon>
        <taxon>Actinomycetota</taxon>
        <taxon>Actinomycetes</taxon>
        <taxon>Micrococcales</taxon>
        <taxon>Microbacteriaceae</taxon>
        <taxon>Subtercola</taxon>
    </lineage>
</organism>
<dbReference type="EMBL" id="NBWZ01000001">
    <property type="protein sequence ID" value="RFA09031.1"/>
    <property type="molecule type" value="Genomic_DNA"/>
</dbReference>
<proteinExistence type="predicted"/>